<dbReference type="AlphaFoldDB" id="A0A653CZV1"/>
<organism evidence="2 3">
    <name type="scientific">Callosobruchus maculatus</name>
    <name type="common">Southern cowpea weevil</name>
    <name type="synonym">Pulse bruchid</name>
    <dbReference type="NCBI Taxonomy" id="64391"/>
    <lineage>
        <taxon>Eukaryota</taxon>
        <taxon>Metazoa</taxon>
        <taxon>Ecdysozoa</taxon>
        <taxon>Arthropoda</taxon>
        <taxon>Hexapoda</taxon>
        <taxon>Insecta</taxon>
        <taxon>Pterygota</taxon>
        <taxon>Neoptera</taxon>
        <taxon>Endopterygota</taxon>
        <taxon>Coleoptera</taxon>
        <taxon>Polyphaga</taxon>
        <taxon>Cucujiformia</taxon>
        <taxon>Chrysomeloidea</taxon>
        <taxon>Chrysomelidae</taxon>
        <taxon>Bruchinae</taxon>
        <taxon>Bruchini</taxon>
        <taxon>Callosobruchus</taxon>
    </lineage>
</organism>
<evidence type="ECO:0000313" key="3">
    <source>
        <dbReference type="Proteomes" id="UP000410492"/>
    </source>
</evidence>
<dbReference type="GO" id="GO:0004523">
    <property type="term" value="F:RNA-DNA hybrid ribonuclease activity"/>
    <property type="evidence" value="ECO:0007669"/>
    <property type="project" value="InterPro"/>
</dbReference>
<dbReference type="EMBL" id="CAACVG010009489">
    <property type="protein sequence ID" value="VEN53413.1"/>
    <property type="molecule type" value="Genomic_DNA"/>
</dbReference>
<reference evidence="2 3" key="1">
    <citation type="submission" date="2019-01" db="EMBL/GenBank/DDBJ databases">
        <authorList>
            <person name="Sayadi A."/>
        </authorList>
    </citation>
    <scope>NUCLEOTIDE SEQUENCE [LARGE SCALE GENOMIC DNA]</scope>
</reference>
<gene>
    <name evidence="2" type="ORF">CALMAC_LOCUS13218</name>
</gene>
<proteinExistence type="predicted"/>
<keyword evidence="3" id="KW-1185">Reference proteome</keyword>
<dbReference type="InterPro" id="IPR002156">
    <property type="entry name" value="RNaseH_domain"/>
</dbReference>
<evidence type="ECO:0000313" key="2">
    <source>
        <dbReference type="EMBL" id="VEN53413.1"/>
    </source>
</evidence>
<evidence type="ECO:0000259" key="1">
    <source>
        <dbReference type="PROSITE" id="PS50879"/>
    </source>
</evidence>
<accession>A0A653CZV1</accession>
<dbReference type="InterPro" id="IPR012337">
    <property type="entry name" value="RNaseH-like_sf"/>
</dbReference>
<sequence>MWVPSHINIPGNELADAAAKRASHTPPDEGILTPTIQAYIDKWNYPRSLNRRQQSVLCRLRIGHCKLTHSYLLSGDSRPRCTVCYIRLTIEDLLIECQLHNDIRRELNMFRDIKT</sequence>
<dbReference type="Proteomes" id="UP000410492">
    <property type="component" value="Unassembled WGS sequence"/>
</dbReference>
<dbReference type="OrthoDB" id="6369833at2759"/>
<dbReference type="GO" id="GO:0003676">
    <property type="term" value="F:nucleic acid binding"/>
    <property type="evidence" value="ECO:0007669"/>
    <property type="project" value="InterPro"/>
</dbReference>
<feature type="non-terminal residue" evidence="2">
    <location>
        <position position="115"/>
    </location>
</feature>
<dbReference type="SUPFAM" id="SSF53098">
    <property type="entry name" value="Ribonuclease H-like"/>
    <property type="match status" value="1"/>
</dbReference>
<feature type="domain" description="RNase H type-1" evidence="1">
    <location>
        <begin position="1"/>
        <end position="24"/>
    </location>
</feature>
<name>A0A653CZV1_CALMS</name>
<protein>
    <recommendedName>
        <fullName evidence="1">RNase H type-1 domain-containing protein</fullName>
    </recommendedName>
</protein>
<dbReference type="PROSITE" id="PS50879">
    <property type="entry name" value="RNASE_H_1"/>
    <property type="match status" value="1"/>
</dbReference>